<sequence length="76" mass="8810">MTDNKLIKSIRGVVKEELEPVKETLEKHTKKLDALWDQTVEITEDITEIKVMLKSHSVDLYHTKKRVTAIEDHLGL</sequence>
<protein>
    <submittedName>
        <fullName evidence="1">Uncharacterized protein</fullName>
    </submittedName>
</protein>
<evidence type="ECO:0000313" key="1">
    <source>
        <dbReference type="EMBL" id="OGE08323.1"/>
    </source>
</evidence>
<reference evidence="1 2" key="1">
    <citation type="journal article" date="2016" name="Nat. Commun.">
        <title>Thousands of microbial genomes shed light on interconnected biogeochemical processes in an aquifer system.</title>
        <authorList>
            <person name="Anantharaman K."/>
            <person name="Brown C.T."/>
            <person name="Hug L.A."/>
            <person name="Sharon I."/>
            <person name="Castelle C.J."/>
            <person name="Probst A.J."/>
            <person name="Thomas B.C."/>
            <person name="Singh A."/>
            <person name="Wilkins M.J."/>
            <person name="Karaoz U."/>
            <person name="Brodie E.L."/>
            <person name="Williams K.H."/>
            <person name="Hubbard S.S."/>
            <person name="Banfield J.F."/>
        </authorList>
    </citation>
    <scope>NUCLEOTIDE SEQUENCE [LARGE SCALE GENOMIC DNA]</scope>
</reference>
<accession>A0A1F5HW40</accession>
<organism evidence="1 2">
    <name type="scientific">Candidatus Curtissbacteria bacterium RIFCSPLOWO2_01_FULL_42_26</name>
    <dbReference type="NCBI Taxonomy" id="1797729"/>
    <lineage>
        <taxon>Bacteria</taxon>
        <taxon>Candidatus Curtissiibacteriota</taxon>
    </lineage>
</organism>
<dbReference type="AlphaFoldDB" id="A0A1F5HW40"/>
<comment type="caution">
    <text evidence="1">The sequence shown here is derived from an EMBL/GenBank/DDBJ whole genome shotgun (WGS) entry which is preliminary data.</text>
</comment>
<proteinExistence type="predicted"/>
<evidence type="ECO:0000313" key="2">
    <source>
        <dbReference type="Proteomes" id="UP000179227"/>
    </source>
</evidence>
<name>A0A1F5HW40_9BACT</name>
<gene>
    <name evidence="1" type="ORF">A3A60_03985</name>
</gene>
<dbReference type="Proteomes" id="UP000179227">
    <property type="component" value="Unassembled WGS sequence"/>
</dbReference>
<dbReference type="EMBL" id="MFBS01000038">
    <property type="protein sequence ID" value="OGE08323.1"/>
    <property type="molecule type" value="Genomic_DNA"/>
</dbReference>